<reference evidence="1 2" key="1">
    <citation type="submission" date="2022-04" db="EMBL/GenBank/DDBJ databases">
        <title>Genome diversity in the genus Frankia.</title>
        <authorList>
            <person name="Carlos-Shanley C."/>
            <person name="Hahn D."/>
        </authorList>
    </citation>
    <scope>NUCLEOTIDE SEQUENCE [LARGE SCALE GENOMIC DNA]</scope>
    <source>
        <strain evidence="1 2">Ag45/Mut15</strain>
    </source>
</reference>
<evidence type="ECO:0000313" key="1">
    <source>
        <dbReference type="EMBL" id="MCK9878975.1"/>
    </source>
</evidence>
<protein>
    <submittedName>
        <fullName evidence="1">Tubulin-like doman-containing protein</fullName>
    </submittedName>
</protein>
<comment type="caution">
    <text evidence="1">The sequence shown here is derived from an EMBL/GenBank/DDBJ whole genome shotgun (WGS) entry which is preliminary data.</text>
</comment>
<dbReference type="InterPro" id="IPR025904">
    <property type="entry name" value="Tubulin-like"/>
</dbReference>
<dbReference type="Proteomes" id="UP001201873">
    <property type="component" value="Unassembled WGS sequence"/>
</dbReference>
<dbReference type="SUPFAM" id="SSF52490">
    <property type="entry name" value="Tubulin nucleotide-binding domain-like"/>
    <property type="match status" value="1"/>
</dbReference>
<dbReference type="EMBL" id="JALKFT010000056">
    <property type="protein sequence ID" value="MCK9878975.1"/>
    <property type="molecule type" value="Genomic_DNA"/>
</dbReference>
<dbReference type="RefSeq" id="WP_248827030.1">
    <property type="nucleotide sequence ID" value="NZ_JALKFT010000056.1"/>
</dbReference>
<proteinExistence type="predicted"/>
<dbReference type="Gene3D" id="3.40.50.1440">
    <property type="entry name" value="Tubulin/FtsZ, GTPase domain"/>
    <property type="match status" value="1"/>
</dbReference>
<keyword evidence="2" id="KW-1185">Reference proteome</keyword>
<sequence>MPTRDTAFGLNIYQPLVFVGLGGTGCAIGTELERRLRESLCGPDGMAFAERMGTHGNSGYLPYQLPGCLQFVYADLNEAELDRIHGATVPAPTHHQAAARNAQLVRGLVPKFQTYAEVAANLRMTAGQFVQSWLPPILDEPLVAPITKGAGQLPTVGRAALFETVREDIGPGQQPLRDAIDAVSRAGAELGVLGGRSNRSCDVFVAFSVAGGTGTGIFYDYLHLIADAFDRARIGAQIYPLVLMPSAFDEGRGGGRSAQLNAGRALLDLFRLVDDQNARKARRVLGHSDNIGRPIDVAYPGRKIQIASGTVQTGFLFSRTPGMDKDDIHRSISSLVLSLITSEQQAEQAAVVGQSFQSFADSFINSAAERHTAADSGIGHRGVSTALVASLTVPGDALAELVAGRLLARAVPLLEGPTPGGERNVPLIGKMARAANLDEILDRPDLPVSTPRVTDGAAEIKRSLTDYSDTIGAVLRAQATQLSGQVQEIAGQRFQPVQAARTMLGEVDVLHLRRIIRGHPALLDPPDRSGLIGLLEARKNTPPQVPNRPPVSAAAPVLPDIRNRFPGKAKWGDPPVQQAIATLQHWHRWNTWRLWHEAWGRQTRVWQQKMNVAIGHVDDFADALIVFARAEPDEFDRRTVALSQDRTGIRQLLPAGGNLEVFHRTVLRAFLQRGGLPEGSTEADVLRLLLRGSDWQKAFEEITERSAPQRAVAILRDRLKQEVRSLFAEAEGGGVPLLPSMGRLLARAASSAAPDVDPLDLRQFLDQLRALLPGGFSPDGSGRLKILIAHPAVKHAGAGEVEACLRDELALPTGQGVTPDFRPGQSDSIVVVLFRSSMAVNEVREVRELLRFWSQAVTHNDPADYLRWRQRLSYNYGWLAMTEDNRTTILHRLLCAMWNGRVRVTGSLESPESIQVSAVEYDEAQAMYLPLHRIGQTSSWGSLLRVYEQAIVEDDDEARRAFTRSLRMIRPEGLTHEPVPPAAVFRAFVDVAGSEVARIEKFRAGLPPASRGRLDQGLEFWSTTVPAALHRPFTEEGAIRGNLHDLHAYLTEVEGADER</sequence>
<name>A0ABT0K5B7_9ACTN</name>
<organism evidence="1 2">
    <name type="scientific">Frankia umida</name>
    <dbReference type="NCBI Taxonomy" id="573489"/>
    <lineage>
        <taxon>Bacteria</taxon>
        <taxon>Bacillati</taxon>
        <taxon>Actinomycetota</taxon>
        <taxon>Actinomycetes</taxon>
        <taxon>Frankiales</taxon>
        <taxon>Frankiaceae</taxon>
        <taxon>Frankia</taxon>
    </lineage>
</organism>
<dbReference type="InterPro" id="IPR036525">
    <property type="entry name" value="Tubulin/FtsZ_GTPase_sf"/>
</dbReference>
<accession>A0ABT0K5B7</accession>
<dbReference type="Pfam" id="PF13809">
    <property type="entry name" value="Tubulin_2"/>
    <property type="match status" value="1"/>
</dbReference>
<gene>
    <name evidence="1" type="ORF">MXD59_24990</name>
</gene>
<evidence type="ECO:0000313" key="2">
    <source>
        <dbReference type="Proteomes" id="UP001201873"/>
    </source>
</evidence>
<dbReference type="PROSITE" id="PS51257">
    <property type="entry name" value="PROKAR_LIPOPROTEIN"/>
    <property type="match status" value="1"/>
</dbReference>